<feature type="transmembrane region" description="Helical" evidence="8">
    <location>
        <begin position="223"/>
        <end position="244"/>
    </location>
</feature>
<dbReference type="Proteomes" id="UP000887567">
    <property type="component" value="Unplaced"/>
</dbReference>
<feature type="transmembrane region" description="Helical" evidence="8">
    <location>
        <begin position="106"/>
        <end position="125"/>
    </location>
</feature>
<evidence type="ECO:0000256" key="5">
    <source>
        <dbReference type="ARBA" id="ARBA00022729"/>
    </source>
</evidence>
<dbReference type="EnsemblMetazoa" id="XM_021045035.2">
    <property type="protein sequence ID" value="XP_020900694.1"/>
    <property type="gene ID" value="LOC110239321"/>
</dbReference>
<comment type="similarity">
    <text evidence="2 8">Belongs to the PGAP3 family.</text>
</comment>
<keyword evidence="5 8" id="KW-0732">Signal</keyword>
<evidence type="ECO:0000256" key="8">
    <source>
        <dbReference type="RuleBase" id="RU365066"/>
    </source>
</evidence>
<evidence type="ECO:0000256" key="6">
    <source>
        <dbReference type="ARBA" id="ARBA00022989"/>
    </source>
</evidence>
<dbReference type="GO" id="GO:0000139">
    <property type="term" value="C:Golgi membrane"/>
    <property type="evidence" value="ECO:0007669"/>
    <property type="project" value="UniProtKB-SubCell"/>
</dbReference>
<dbReference type="RefSeq" id="XP_020900694.1">
    <property type="nucleotide sequence ID" value="XM_021045035.2"/>
</dbReference>
<feature type="chain" id="PRO_5038167345" description="Post-GPI attachment to proteins factor 3" evidence="8">
    <location>
        <begin position="25"/>
        <end position="318"/>
    </location>
</feature>
<feature type="transmembrane region" description="Helical" evidence="8">
    <location>
        <begin position="285"/>
        <end position="303"/>
    </location>
</feature>
<keyword evidence="8" id="KW-0333">Golgi apparatus</keyword>
<keyword evidence="4 8" id="KW-0812">Transmembrane</keyword>
<proteinExistence type="inferred from homology"/>
<name>A0A913X8K7_EXADI</name>
<keyword evidence="6 8" id="KW-1133">Transmembrane helix</keyword>
<dbReference type="OrthoDB" id="419770at2759"/>
<protein>
    <recommendedName>
        <fullName evidence="8">Post-GPI attachment to proteins factor 3</fullName>
    </recommendedName>
</protein>
<dbReference type="GO" id="GO:0005789">
    <property type="term" value="C:endoplasmic reticulum membrane"/>
    <property type="evidence" value="ECO:0007669"/>
    <property type="project" value="TreeGrafter"/>
</dbReference>
<evidence type="ECO:0000256" key="2">
    <source>
        <dbReference type="ARBA" id="ARBA00006387"/>
    </source>
</evidence>
<comment type="function">
    <text evidence="8">Involved in the lipid remodeling steps of GPI-anchor maturation.</text>
</comment>
<evidence type="ECO:0000313" key="9">
    <source>
        <dbReference type="EnsemblMetazoa" id="XP_020900694.1"/>
    </source>
</evidence>
<evidence type="ECO:0000256" key="1">
    <source>
        <dbReference type="ARBA" id="ARBA00004127"/>
    </source>
</evidence>
<dbReference type="AlphaFoldDB" id="A0A913X8K7"/>
<dbReference type="PANTHER" id="PTHR13148:SF0">
    <property type="entry name" value="POST-GPI ATTACHMENT TO PROTEINS FACTOR 3"/>
    <property type="match status" value="1"/>
</dbReference>
<evidence type="ECO:0000313" key="10">
    <source>
        <dbReference type="Proteomes" id="UP000887567"/>
    </source>
</evidence>
<keyword evidence="7 8" id="KW-0472">Membrane</keyword>
<dbReference type="PANTHER" id="PTHR13148">
    <property type="entry name" value="PER1-RELATED"/>
    <property type="match status" value="1"/>
</dbReference>
<comment type="subcellular location">
    <subcellularLocation>
        <location evidence="1">Endomembrane system</location>
        <topology evidence="1">Multi-pass membrane protein</topology>
    </subcellularLocation>
    <subcellularLocation>
        <location evidence="8">Golgi apparatus membrane</location>
        <topology evidence="8">Multi-pass membrane protein</topology>
    </subcellularLocation>
</comment>
<keyword evidence="10" id="KW-1185">Reference proteome</keyword>
<dbReference type="Pfam" id="PF04080">
    <property type="entry name" value="Per1"/>
    <property type="match status" value="1"/>
</dbReference>
<feature type="transmembrane region" description="Helical" evidence="8">
    <location>
        <begin position="256"/>
        <end position="279"/>
    </location>
</feature>
<feature type="transmembrane region" description="Helical" evidence="8">
    <location>
        <begin position="197"/>
        <end position="217"/>
    </location>
</feature>
<dbReference type="GO" id="GO:0016788">
    <property type="term" value="F:hydrolase activity, acting on ester bonds"/>
    <property type="evidence" value="ECO:0007669"/>
    <property type="project" value="TreeGrafter"/>
</dbReference>
<evidence type="ECO:0000256" key="3">
    <source>
        <dbReference type="ARBA" id="ARBA00022502"/>
    </source>
</evidence>
<dbReference type="OMA" id="DFMIEDC"/>
<dbReference type="GO" id="GO:0006506">
    <property type="term" value="P:GPI anchor biosynthetic process"/>
    <property type="evidence" value="ECO:0007669"/>
    <property type="project" value="UniProtKB-KW"/>
</dbReference>
<evidence type="ECO:0000256" key="7">
    <source>
        <dbReference type="ARBA" id="ARBA00023136"/>
    </source>
</evidence>
<evidence type="ECO:0000256" key="4">
    <source>
        <dbReference type="ARBA" id="ARBA00022692"/>
    </source>
</evidence>
<dbReference type="KEGG" id="epa:110239321"/>
<feature type="transmembrane region" description="Helical" evidence="8">
    <location>
        <begin position="167"/>
        <end position="185"/>
    </location>
</feature>
<keyword evidence="3 8" id="KW-0337">GPI-anchor biosynthesis</keyword>
<dbReference type="GeneID" id="110239321"/>
<reference evidence="9" key="1">
    <citation type="submission" date="2022-11" db="UniProtKB">
        <authorList>
            <consortium name="EnsemblMetazoa"/>
        </authorList>
    </citation>
    <scope>IDENTIFICATION</scope>
</reference>
<organism evidence="9 10">
    <name type="scientific">Exaiptasia diaphana</name>
    <name type="common">Tropical sea anemone</name>
    <name type="synonym">Aiptasia pulchella</name>
    <dbReference type="NCBI Taxonomy" id="2652724"/>
    <lineage>
        <taxon>Eukaryota</taxon>
        <taxon>Metazoa</taxon>
        <taxon>Cnidaria</taxon>
        <taxon>Anthozoa</taxon>
        <taxon>Hexacorallia</taxon>
        <taxon>Actiniaria</taxon>
        <taxon>Aiptasiidae</taxon>
        <taxon>Exaiptasia</taxon>
    </lineage>
</organism>
<feature type="transmembrane region" description="Helical" evidence="8">
    <location>
        <begin position="137"/>
        <end position="155"/>
    </location>
</feature>
<feature type="signal peptide" evidence="8">
    <location>
        <begin position="1"/>
        <end position="24"/>
    </location>
</feature>
<sequence length="318" mass="37488">MAMRLHSTLVIIILVCHAIPSVLASWGNVLYEYLRCFHDCRRKCDDVIYPGKLPLSLRIFGWTCLDECKYTCMHEITANDVANDRPIKQFYGKWPFVRFLGVQEPASTLFSILNGLGHILGWRAYRSVIPQNYKMYNVWKCYMLVNVNAWIWSTIFHTRDLNFTEKMDYFCATSLVLSSIFCFFVRAVGPESRWKCSVFGVIVLIMFCCHVGYLGFIKFDYGYNIKANVTIGIINMVGWLSWCLKNYNKQKYVWKCIFITITVFLLLGLEVFDFPPIWWTFDAHSLWHLGTVPLGYFWYRFLIDDSKYHIQQDVNKRQ</sequence>
<dbReference type="InterPro" id="IPR007217">
    <property type="entry name" value="Per1-like"/>
</dbReference>
<accession>A0A913X8K7</accession>